<dbReference type="Pfam" id="PF01627">
    <property type="entry name" value="Hpt"/>
    <property type="match status" value="1"/>
</dbReference>
<reference evidence="5 6" key="1">
    <citation type="submission" date="2020-08" db="EMBL/GenBank/DDBJ databases">
        <authorList>
            <person name="Xu S."/>
            <person name="Li A."/>
        </authorList>
    </citation>
    <scope>NUCLEOTIDE SEQUENCE [LARGE SCALE GENOMIC DNA]</scope>
    <source>
        <strain evidence="5 6">119BY6-57</strain>
    </source>
</reference>
<evidence type="ECO:0000313" key="6">
    <source>
        <dbReference type="Proteomes" id="UP000523196"/>
    </source>
</evidence>
<name>A0A7W3Y6P9_9GAMM</name>
<dbReference type="PANTHER" id="PTHR44591">
    <property type="entry name" value="STRESS RESPONSE REGULATOR PROTEIN 1"/>
    <property type="match status" value="1"/>
</dbReference>
<dbReference type="InterPro" id="IPR050595">
    <property type="entry name" value="Bact_response_regulator"/>
</dbReference>
<proteinExistence type="predicted"/>
<keyword evidence="2" id="KW-0902">Two-component regulatory system</keyword>
<dbReference type="InterPro" id="IPR011006">
    <property type="entry name" value="CheY-like_superfamily"/>
</dbReference>
<organism evidence="5 6">
    <name type="scientific">Marilutibacter spongiae</name>
    <dbReference type="NCBI Taxonomy" id="2025720"/>
    <lineage>
        <taxon>Bacteria</taxon>
        <taxon>Pseudomonadati</taxon>
        <taxon>Pseudomonadota</taxon>
        <taxon>Gammaproteobacteria</taxon>
        <taxon>Lysobacterales</taxon>
        <taxon>Lysobacteraceae</taxon>
        <taxon>Marilutibacter</taxon>
    </lineage>
</organism>
<dbReference type="GO" id="GO:0004672">
    <property type="term" value="F:protein kinase activity"/>
    <property type="evidence" value="ECO:0007669"/>
    <property type="project" value="UniProtKB-ARBA"/>
</dbReference>
<sequence>MDTPLRILLVEDDPTSSRFIAAALHSLPARVDVADSQAGAIELALAAGHDLWLVDARLPDGDGIALLHALRARGLTTRALAHTASLDRLDHDALLDAGFRKVLCKPLAGAELRAAVHCALGLREPRPPLRMSTAVAATYAPVWDDAGALRALNGNEEHVAQLRGLFMAELRETGAGLMAHWRDDELDALEAGLHRLRASCGFVGAARLAAAVSAWQAAPREVEPRSGFERALRDTLAQPPG</sequence>
<gene>
    <name evidence="5" type="ORF">H4F98_11240</name>
</gene>
<dbReference type="InterPro" id="IPR001789">
    <property type="entry name" value="Sig_transdc_resp-reg_receiver"/>
</dbReference>
<feature type="modified residue" description="4-aspartylphosphate" evidence="3">
    <location>
        <position position="55"/>
    </location>
</feature>
<dbReference type="InterPro" id="IPR008207">
    <property type="entry name" value="Sig_transdc_His_kin_Hpt_dom"/>
</dbReference>
<dbReference type="Proteomes" id="UP000523196">
    <property type="component" value="Unassembled WGS sequence"/>
</dbReference>
<dbReference type="CDD" id="cd00156">
    <property type="entry name" value="REC"/>
    <property type="match status" value="1"/>
</dbReference>
<dbReference type="InterPro" id="IPR036641">
    <property type="entry name" value="HPT_dom_sf"/>
</dbReference>
<dbReference type="SUPFAM" id="SSF52172">
    <property type="entry name" value="CheY-like"/>
    <property type="match status" value="1"/>
</dbReference>
<dbReference type="PANTHER" id="PTHR44591:SF21">
    <property type="entry name" value="TWO-COMPONENT RESPONSE REGULATOR"/>
    <property type="match status" value="1"/>
</dbReference>
<dbReference type="EMBL" id="JACHTF010000011">
    <property type="protein sequence ID" value="MBB1061141.1"/>
    <property type="molecule type" value="Genomic_DNA"/>
</dbReference>
<feature type="domain" description="Response regulatory" evidence="4">
    <location>
        <begin position="6"/>
        <end position="120"/>
    </location>
</feature>
<evidence type="ECO:0000256" key="2">
    <source>
        <dbReference type="ARBA" id="ARBA00023012"/>
    </source>
</evidence>
<evidence type="ECO:0000259" key="4">
    <source>
        <dbReference type="PROSITE" id="PS50110"/>
    </source>
</evidence>
<dbReference type="SUPFAM" id="SSF47226">
    <property type="entry name" value="Histidine-containing phosphotransfer domain, HPT domain"/>
    <property type="match status" value="1"/>
</dbReference>
<dbReference type="Pfam" id="PF00072">
    <property type="entry name" value="Response_reg"/>
    <property type="match status" value="1"/>
</dbReference>
<evidence type="ECO:0000256" key="1">
    <source>
        <dbReference type="ARBA" id="ARBA00022553"/>
    </source>
</evidence>
<dbReference type="SMART" id="SM00448">
    <property type="entry name" value="REC"/>
    <property type="match status" value="1"/>
</dbReference>
<protein>
    <submittedName>
        <fullName evidence="5">Response regulator transcription factor</fullName>
    </submittedName>
</protein>
<evidence type="ECO:0000313" key="5">
    <source>
        <dbReference type="EMBL" id="MBB1061141.1"/>
    </source>
</evidence>
<keyword evidence="6" id="KW-1185">Reference proteome</keyword>
<dbReference type="Gene3D" id="3.40.50.2300">
    <property type="match status" value="1"/>
</dbReference>
<comment type="caution">
    <text evidence="5">The sequence shown here is derived from an EMBL/GenBank/DDBJ whole genome shotgun (WGS) entry which is preliminary data.</text>
</comment>
<dbReference type="PROSITE" id="PS50110">
    <property type="entry name" value="RESPONSE_REGULATORY"/>
    <property type="match status" value="1"/>
</dbReference>
<dbReference type="AlphaFoldDB" id="A0A7W3Y6P9"/>
<dbReference type="Gene3D" id="1.20.120.160">
    <property type="entry name" value="HPT domain"/>
    <property type="match status" value="1"/>
</dbReference>
<accession>A0A7W3Y6P9</accession>
<keyword evidence="1 3" id="KW-0597">Phosphoprotein</keyword>
<dbReference type="GO" id="GO:0000160">
    <property type="term" value="P:phosphorelay signal transduction system"/>
    <property type="evidence" value="ECO:0007669"/>
    <property type="project" value="UniProtKB-KW"/>
</dbReference>
<evidence type="ECO:0000256" key="3">
    <source>
        <dbReference type="PROSITE-ProRule" id="PRU00169"/>
    </source>
</evidence>
<dbReference type="RefSeq" id="WP_182687685.1">
    <property type="nucleotide sequence ID" value="NZ_JACHTF010000011.1"/>
</dbReference>